<keyword evidence="12" id="KW-0472">Membrane</keyword>
<dbReference type="Proteomes" id="UP000286134">
    <property type="component" value="Unassembled WGS sequence"/>
</dbReference>
<reference evidence="20 21" key="1">
    <citation type="journal article" date="2018" name="BMC Genomics">
        <title>Comparative genome analyses reveal sequence features reflecting distinct modes of host-adaptation between dicot and monocot powdery mildew.</title>
        <authorList>
            <person name="Wu Y."/>
            <person name="Ma X."/>
            <person name="Pan Z."/>
            <person name="Kale S.D."/>
            <person name="Song Y."/>
            <person name="King H."/>
            <person name="Zhang Q."/>
            <person name="Presley C."/>
            <person name="Deng X."/>
            <person name="Wei C.I."/>
            <person name="Xiao S."/>
        </authorList>
    </citation>
    <scope>NUCLEOTIDE SEQUENCE [LARGE SCALE GENOMIC DNA]</scope>
    <source>
        <strain evidence="20">UMSG2</strain>
    </source>
</reference>
<evidence type="ECO:0000256" key="3">
    <source>
        <dbReference type="ARBA" id="ARBA00008277"/>
    </source>
</evidence>
<evidence type="ECO:0000256" key="6">
    <source>
        <dbReference type="ARBA" id="ARBA00022630"/>
    </source>
</evidence>
<dbReference type="GO" id="GO:0016972">
    <property type="term" value="F:thiol oxidase activity"/>
    <property type="evidence" value="ECO:0007669"/>
    <property type="project" value="InterPro"/>
</dbReference>
<evidence type="ECO:0000256" key="1">
    <source>
        <dbReference type="ARBA" id="ARBA00001974"/>
    </source>
</evidence>
<feature type="binding site" evidence="17">
    <location>
        <position position="310"/>
    </location>
    <ligand>
        <name>FAD</name>
        <dbReference type="ChEBI" id="CHEBI:57692"/>
    </ligand>
</feature>
<comment type="cofactor">
    <cofactor evidence="1 17">
        <name>FAD</name>
        <dbReference type="ChEBI" id="CHEBI:57692"/>
    </cofactor>
</comment>
<gene>
    <name evidence="20" type="ORF">OnM2_020062</name>
</gene>
<keyword evidence="5" id="KW-0813">Transport</keyword>
<dbReference type="InterPro" id="IPR037192">
    <property type="entry name" value="ERO1-like_sf"/>
</dbReference>
<evidence type="ECO:0000256" key="4">
    <source>
        <dbReference type="ARBA" id="ARBA00011802"/>
    </source>
</evidence>
<evidence type="ECO:0000313" key="21">
    <source>
        <dbReference type="Proteomes" id="UP000286134"/>
    </source>
</evidence>
<evidence type="ECO:0000256" key="17">
    <source>
        <dbReference type="PIRSR" id="PIRSR017205-2"/>
    </source>
</evidence>
<feature type="active site" evidence="16">
    <location>
        <position position="410"/>
    </location>
</feature>
<keyword evidence="13 18" id="KW-1015">Disulfide bond</keyword>
<keyword evidence="6" id="KW-0285">Flavoprotein</keyword>
<feature type="disulfide bond" description="Redox-active" evidence="18">
    <location>
        <begin position="99"/>
        <end position="104"/>
    </location>
</feature>
<feature type="signal peptide" evidence="19">
    <location>
        <begin position="1"/>
        <end position="22"/>
    </location>
</feature>
<dbReference type="EMBL" id="MCFK01002085">
    <property type="protein sequence ID" value="RKF64166.1"/>
    <property type="molecule type" value="Genomic_DNA"/>
</dbReference>
<keyword evidence="21" id="KW-1185">Reference proteome</keyword>
<evidence type="ECO:0000256" key="2">
    <source>
        <dbReference type="ARBA" id="ARBA00004367"/>
    </source>
</evidence>
<dbReference type="PANTHER" id="PTHR12613">
    <property type="entry name" value="ERO1-RELATED"/>
    <property type="match status" value="1"/>
</dbReference>
<dbReference type="PIRSF" id="PIRSF017205">
    <property type="entry name" value="ERO1"/>
    <property type="match status" value="1"/>
</dbReference>
<dbReference type="AlphaFoldDB" id="A0A420I3D9"/>
<feature type="binding site" evidence="17">
    <location>
        <position position="278"/>
    </location>
    <ligand>
        <name>FAD</name>
        <dbReference type="ChEBI" id="CHEBI:57692"/>
    </ligand>
</feature>
<dbReference type="STRING" id="212602.A0A420I3D9"/>
<feature type="disulfide bond" description="Redox-active" evidence="18">
    <location>
        <begin position="407"/>
        <end position="410"/>
    </location>
</feature>
<dbReference type="SUPFAM" id="SSF110019">
    <property type="entry name" value="ERO1-like"/>
    <property type="match status" value="1"/>
</dbReference>
<comment type="caution">
    <text evidence="20">The sequence shown here is derived from an EMBL/GenBank/DDBJ whole genome shotgun (WGS) entry which is preliminary data.</text>
</comment>
<evidence type="ECO:0000256" key="9">
    <source>
        <dbReference type="ARBA" id="ARBA00022827"/>
    </source>
</evidence>
<keyword evidence="11" id="KW-0560">Oxidoreductase</keyword>
<evidence type="ECO:0000256" key="16">
    <source>
        <dbReference type="PIRSR" id="PIRSR017205-1"/>
    </source>
</evidence>
<dbReference type="OrthoDB" id="269384at2759"/>
<dbReference type="GO" id="GO:0034975">
    <property type="term" value="P:protein folding in endoplasmic reticulum"/>
    <property type="evidence" value="ECO:0007669"/>
    <property type="project" value="InterPro"/>
</dbReference>
<evidence type="ECO:0000256" key="7">
    <source>
        <dbReference type="ARBA" id="ARBA00022729"/>
    </source>
</evidence>
<keyword evidence="7 19" id="KW-0732">Signal</keyword>
<dbReference type="GO" id="GO:0071949">
    <property type="term" value="F:FAD binding"/>
    <property type="evidence" value="ECO:0007669"/>
    <property type="project" value="InterPro"/>
</dbReference>
<evidence type="ECO:0000256" key="19">
    <source>
        <dbReference type="SAM" id="SignalP"/>
    </source>
</evidence>
<protein>
    <submittedName>
        <fullName evidence="20">Endoplasmic reticulum oxidoreductin-1</fullName>
    </submittedName>
</protein>
<comment type="similarity">
    <text evidence="3">Belongs to the EROs family.</text>
</comment>
<proteinExistence type="inferred from homology"/>
<sequence length="588" mass="67679">MMQNIAYTISLIVISLVGVSHCVDHNSASDNKLQLDDCTKSPKSIISDACTSYSTLNELNTEIRDSLADIIRNTDFFSYYRLILFGKDCPFWSDDNGVCGNIACAVNTLDNEEQIPQIWRAEELGKLEGPTAHPTKQLKKKRNLQKPLNGRLGINVKESCVIEEDDERDYCVPEDEGAGVRGDYVSLINNPERFTGYVGEGTRQIWDAIYRENCFSPVPYSFSEILNPQQRMAANELGSLFKNQGLYKNQKQTLFRTSNSFIYENECLEKRVFYRIISGMHSSISAHICSEHLNQTTGEWGPNLQCYKDRLHGHNDRIGNLYFNFAILLQATRNLGPYMKEYTFCSYDTSQNLITREKVKSLIKTISAAPNFFDQSLMFASGEGPSLKEDFRKRFRNVSRIMDCVGCDKCRLWGKLQTAGYGTALKILFESENNSKDVPRLKRTEIVALFNTLARVSTSIDTVKYFSRIIEEESRQKSEQSSRIISGRTKKSNHLEGRFMEDNEFDEQNIEEYRRSLLSSNSTLSENLSAELLIFWKVTKYVIKSWLQFPSKLWQILKFEIPRAWNSYIGLPVKPRKWIFKRPNIDEL</sequence>
<keyword evidence="8" id="KW-0256">Endoplasmic reticulum</keyword>
<evidence type="ECO:0000313" key="20">
    <source>
        <dbReference type="EMBL" id="RKF64166.1"/>
    </source>
</evidence>
<feature type="binding site" evidence="17">
    <location>
        <position position="281"/>
    </location>
    <ligand>
        <name>FAD</name>
        <dbReference type="ChEBI" id="CHEBI:57692"/>
    </ligand>
</feature>
<feature type="binding site" evidence="17">
    <location>
        <position position="195"/>
    </location>
    <ligand>
        <name>FAD</name>
        <dbReference type="ChEBI" id="CHEBI:57692"/>
    </ligand>
</feature>
<dbReference type="InterPro" id="IPR007266">
    <property type="entry name" value="Ero1"/>
</dbReference>
<organism evidence="20 21">
    <name type="scientific">Erysiphe neolycopersici</name>
    <dbReference type="NCBI Taxonomy" id="212602"/>
    <lineage>
        <taxon>Eukaryota</taxon>
        <taxon>Fungi</taxon>
        <taxon>Dikarya</taxon>
        <taxon>Ascomycota</taxon>
        <taxon>Pezizomycotina</taxon>
        <taxon>Leotiomycetes</taxon>
        <taxon>Erysiphales</taxon>
        <taxon>Erysiphaceae</taxon>
        <taxon>Erysiphe</taxon>
    </lineage>
</organism>
<keyword evidence="15" id="KW-0676">Redox-active center</keyword>
<evidence type="ECO:0000256" key="8">
    <source>
        <dbReference type="ARBA" id="ARBA00022824"/>
    </source>
</evidence>
<dbReference type="Pfam" id="PF04137">
    <property type="entry name" value="ERO1"/>
    <property type="match status" value="1"/>
</dbReference>
<feature type="binding site" evidence="17">
    <location>
        <position position="193"/>
    </location>
    <ligand>
        <name>FAD</name>
        <dbReference type="ChEBI" id="CHEBI:57692"/>
    </ligand>
</feature>
<dbReference type="SMR" id="A0A420I3D9"/>
<evidence type="ECO:0000256" key="14">
    <source>
        <dbReference type="ARBA" id="ARBA00023180"/>
    </source>
</evidence>
<feature type="binding site" evidence="17">
    <location>
        <position position="206"/>
    </location>
    <ligand>
        <name>FAD</name>
        <dbReference type="ChEBI" id="CHEBI:57692"/>
    </ligand>
</feature>
<dbReference type="GO" id="GO:0015035">
    <property type="term" value="F:protein-disulfide reductase activity"/>
    <property type="evidence" value="ECO:0007669"/>
    <property type="project" value="InterPro"/>
</dbReference>
<feature type="chain" id="PRO_5019238047" evidence="19">
    <location>
        <begin position="23"/>
        <end position="588"/>
    </location>
</feature>
<evidence type="ECO:0000256" key="12">
    <source>
        <dbReference type="ARBA" id="ARBA00023136"/>
    </source>
</evidence>
<evidence type="ECO:0000256" key="5">
    <source>
        <dbReference type="ARBA" id="ARBA00022448"/>
    </source>
</evidence>
<evidence type="ECO:0000256" key="11">
    <source>
        <dbReference type="ARBA" id="ARBA00023002"/>
    </source>
</evidence>
<accession>A0A420I3D9</accession>
<comment type="subcellular location">
    <subcellularLocation>
        <location evidence="2">Endoplasmic reticulum membrane</location>
        <topology evidence="2">Peripheral membrane protein</topology>
        <orientation evidence="2">Lumenal side</orientation>
    </subcellularLocation>
</comment>
<evidence type="ECO:0000256" key="15">
    <source>
        <dbReference type="ARBA" id="ARBA00023284"/>
    </source>
</evidence>
<comment type="subunit">
    <text evidence="4">May function both as a monomer and a homodimer.</text>
</comment>
<keyword evidence="9 17" id="KW-0274">FAD</keyword>
<evidence type="ECO:0000256" key="10">
    <source>
        <dbReference type="ARBA" id="ARBA00022982"/>
    </source>
</evidence>
<name>A0A420I3D9_9PEZI</name>
<keyword evidence="10" id="KW-0249">Electron transport</keyword>
<dbReference type="PANTHER" id="PTHR12613:SF0">
    <property type="entry name" value="ERO1-LIKE PROTEIN"/>
    <property type="match status" value="1"/>
</dbReference>
<feature type="active site" description="Nucleophile" evidence="16">
    <location>
        <position position="407"/>
    </location>
</feature>
<evidence type="ECO:0000256" key="18">
    <source>
        <dbReference type="PIRSR" id="PIRSR017205-3"/>
    </source>
</evidence>
<dbReference type="GO" id="GO:0005789">
    <property type="term" value="C:endoplasmic reticulum membrane"/>
    <property type="evidence" value="ECO:0007669"/>
    <property type="project" value="UniProtKB-SubCell"/>
</dbReference>
<keyword evidence="14" id="KW-0325">Glycoprotein</keyword>
<evidence type="ECO:0000256" key="13">
    <source>
        <dbReference type="ARBA" id="ARBA00023157"/>
    </source>
</evidence>